<proteinExistence type="predicted"/>
<evidence type="ECO:0000313" key="1">
    <source>
        <dbReference type="EnsemblProtists" id="EOD21932"/>
    </source>
</evidence>
<dbReference type="GeneID" id="17267479"/>
<organism evidence="1 2">
    <name type="scientific">Emiliania huxleyi (strain CCMP1516)</name>
    <dbReference type="NCBI Taxonomy" id="280463"/>
    <lineage>
        <taxon>Eukaryota</taxon>
        <taxon>Haptista</taxon>
        <taxon>Haptophyta</taxon>
        <taxon>Prymnesiophyceae</taxon>
        <taxon>Isochrysidales</taxon>
        <taxon>Noelaerhabdaceae</taxon>
        <taxon>Emiliania</taxon>
    </lineage>
</organism>
<name>A0A0D3JEJ7_EMIH1</name>
<reference evidence="1" key="2">
    <citation type="submission" date="2024-10" db="UniProtKB">
        <authorList>
            <consortium name="EnsemblProtists"/>
        </authorList>
    </citation>
    <scope>IDENTIFICATION</scope>
</reference>
<sequence>RDGRVRRGTRGFQEREGRGGRCTDWRVRADGAQLADRRPEQRLVTAEARGQVPRCKRALRLLRPAGSAKVDARLLRAVCSQASQPAKAIL</sequence>
<evidence type="ECO:0000313" key="2">
    <source>
        <dbReference type="Proteomes" id="UP000013827"/>
    </source>
</evidence>
<dbReference type="Proteomes" id="UP000013827">
    <property type="component" value="Unassembled WGS sequence"/>
</dbReference>
<protein>
    <submittedName>
        <fullName evidence="1">Uncharacterized protein</fullName>
    </submittedName>
</protein>
<dbReference type="PaxDb" id="2903-EOD21932"/>
<keyword evidence="2" id="KW-1185">Reference proteome</keyword>
<dbReference type="KEGG" id="ehx:EMIHUDRAFT_255177"/>
<dbReference type="RefSeq" id="XP_005774361.1">
    <property type="nucleotide sequence ID" value="XM_005774304.1"/>
</dbReference>
<reference evidence="2" key="1">
    <citation type="journal article" date="2013" name="Nature">
        <title>Pan genome of the phytoplankton Emiliania underpins its global distribution.</title>
        <authorList>
            <person name="Read B.A."/>
            <person name="Kegel J."/>
            <person name="Klute M.J."/>
            <person name="Kuo A."/>
            <person name="Lefebvre S.C."/>
            <person name="Maumus F."/>
            <person name="Mayer C."/>
            <person name="Miller J."/>
            <person name="Monier A."/>
            <person name="Salamov A."/>
            <person name="Young J."/>
            <person name="Aguilar M."/>
            <person name="Claverie J.M."/>
            <person name="Frickenhaus S."/>
            <person name="Gonzalez K."/>
            <person name="Herman E.K."/>
            <person name="Lin Y.C."/>
            <person name="Napier J."/>
            <person name="Ogata H."/>
            <person name="Sarno A.F."/>
            <person name="Shmutz J."/>
            <person name="Schroeder D."/>
            <person name="de Vargas C."/>
            <person name="Verret F."/>
            <person name="von Dassow P."/>
            <person name="Valentin K."/>
            <person name="Van de Peer Y."/>
            <person name="Wheeler G."/>
            <person name="Dacks J.B."/>
            <person name="Delwiche C.F."/>
            <person name="Dyhrman S.T."/>
            <person name="Glockner G."/>
            <person name="John U."/>
            <person name="Richards T."/>
            <person name="Worden A.Z."/>
            <person name="Zhang X."/>
            <person name="Grigoriev I.V."/>
            <person name="Allen A.E."/>
            <person name="Bidle K."/>
            <person name="Borodovsky M."/>
            <person name="Bowler C."/>
            <person name="Brownlee C."/>
            <person name="Cock J.M."/>
            <person name="Elias M."/>
            <person name="Gladyshev V.N."/>
            <person name="Groth M."/>
            <person name="Guda C."/>
            <person name="Hadaegh A."/>
            <person name="Iglesias-Rodriguez M.D."/>
            <person name="Jenkins J."/>
            <person name="Jones B.M."/>
            <person name="Lawson T."/>
            <person name="Leese F."/>
            <person name="Lindquist E."/>
            <person name="Lobanov A."/>
            <person name="Lomsadze A."/>
            <person name="Malik S.B."/>
            <person name="Marsh M.E."/>
            <person name="Mackinder L."/>
            <person name="Mock T."/>
            <person name="Mueller-Roeber B."/>
            <person name="Pagarete A."/>
            <person name="Parker M."/>
            <person name="Probert I."/>
            <person name="Quesneville H."/>
            <person name="Raines C."/>
            <person name="Rensing S.A."/>
            <person name="Riano-Pachon D.M."/>
            <person name="Richier S."/>
            <person name="Rokitta S."/>
            <person name="Shiraiwa Y."/>
            <person name="Soanes D.M."/>
            <person name="van der Giezen M."/>
            <person name="Wahlund T.M."/>
            <person name="Williams B."/>
            <person name="Wilson W."/>
            <person name="Wolfe G."/>
            <person name="Wurch L.L."/>
        </authorList>
    </citation>
    <scope>NUCLEOTIDE SEQUENCE</scope>
</reference>
<dbReference type="EnsemblProtists" id="EOD21932">
    <property type="protein sequence ID" value="EOD21932"/>
    <property type="gene ID" value="EMIHUDRAFT_255177"/>
</dbReference>
<dbReference type="AlphaFoldDB" id="A0A0D3JEJ7"/>
<accession>A0A0D3JEJ7</accession>
<dbReference type="HOGENOM" id="CLU_2447424_0_0_1"/>